<dbReference type="GO" id="GO:0004386">
    <property type="term" value="F:helicase activity"/>
    <property type="evidence" value="ECO:0007669"/>
    <property type="project" value="UniProtKB-KW"/>
</dbReference>
<evidence type="ECO:0000256" key="4">
    <source>
        <dbReference type="SAM" id="MobiDB-lite"/>
    </source>
</evidence>
<sequence>MAAQPVSPTPQPVPPQPVSPQSGPRQADSPQAGDPAVSAGRARRPETPAGPSLSPSRAADFKTCPLLFRFRTIDKLPETPSADQIRGTLVHAVLEHLFDLPAADRTPEAAAALVAPEWERLVTEEPELAEVFAADPPPRGRPARTSSAPGAGSAPAAAGPTAAAAGPTAAAAGPTAAAAGPTAGARPDADLGAGSGPAAVDGLMRDPAAVAAEIDATGQTALIDLPDGAAEAARIAAFLAGARDLLAGYFAVEDPRRLQPAERETLISTTIGDDLLLRGYIDRLDVSPAGDMRVVDYKTGGAPREAFEGRALFQLKFYALVLWRARGVVPRALRLLYLKDAEALDYSPEAGELERFERTLIALSTAIERAKRDRDFRPKPSRLCGWCSHQALCPEFGGTPPPFPELPLISTVSPDTDPDRVGALLRDDPLG</sequence>
<feature type="domain" description="PD-(D/E)XK endonuclease-like" evidence="5">
    <location>
        <begin position="229"/>
        <end position="394"/>
    </location>
</feature>
<keyword evidence="3" id="KW-0234">DNA repair</keyword>
<evidence type="ECO:0000256" key="2">
    <source>
        <dbReference type="ARBA" id="ARBA00022806"/>
    </source>
</evidence>
<keyword evidence="6" id="KW-0269">Exonuclease</keyword>
<evidence type="ECO:0000313" key="6">
    <source>
        <dbReference type="EMBL" id="PWK52370.1"/>
    </source>
</evidence>
<proteinExistence type="predicted"/>
<dbReference type="EMBL" id="QGGR01000001">
    <property type="protein sequence ID" value="PWK52370.1"/>
    <property type="molecule type" value="Genomic_DNA"/>
</dbReference>
<reference evidence="6 7" key="1">
    <citation type="submission" date="2018-05" db="EMBL/GenBank/DDBJ databases">
        <title>Genomic Encyclopedia of Archaeal and Bacterial Type Strains, Phase II (KMG-II): from individual species to whole genera.</title>
        <authorList>
            <person name="Goeker M."/>
        </authorList>
    </citation>
    <scope>NUCLEOTIDE SEQUENCE [LARGE SCALE GENOMIC DNA]</scope>
    <source>
        <strain evidence="6 7">DSM 45184</strain>
    </source>
</reference>
<keyword evidence="1" id="KW-0227">DNA damage</keyword>
<feature type="region of interest" description="Disordered" evidence="4">
    <location>
        <begin position="1"/>
        <end position="58"/>
    </location>
</feature>
<keyword evidence="2" id="KW-0347">Helicase</keyword>
<feature type="region of interest" description="Disordered" evidence="4">
    <location>
        <begin position="411"/>
        <end position="431"/>
    </location>
</feature>
<evidence type="ECO:0000256" key="1">
    <source>
        <dbReference type="ARBA" id="ARBA00022763"/>
    </source>
</evidence>
<dbReference type="Pfam" id="PF12705">
    <property type="entry name" value="PDDEXK_1"/>
    <property type="match status" value="2"/>
</dbReference>
<dbReference type="GO" id="GO:0006281">
    <property type="term" value="P:DNA repair"/>
    <property type="evidence" value="ECO:0007669"/>
    <property type="project" value="UniProtKB-KW"/>
</dbReference>
<organism evidence="6 7">
    <name type="scientific">Actinoplanes xinjiangensis</name>
    <dbReference type="NCBI Taxonomy" id="512350"/>
    <lineage>
        <taxon>Bacteria</taxon>
        <taxon>Bacillati</taxon>
        <taxon>Actinomycetota</taxon>
        <taxon>Actinomycetes</taxon>
        <taxon>Micromonosporales</taxon>
        <taxon>Micromonosporaceae</taxon>
        <taxon>Actinoplanes</taxon>
    </lineage>
</organism>
<protein>
    <submittedName>
        <fullName evidence="6">Putative RecB family exonuclease</fullName>
    </submittedName>
</protein>
<dbReference type="OrthoDB" id="9791397at2"/>
<name>A0A316FXV8_9ACTN</name>
<feature type="compositionally biased region" description="Pro residues" evidence="4">
    <location>
        <begin position="7"/>
        <end position="18"/>
    </location>
</feature>
<keyword evidence="2" id="KW-0547">Nucleotide-binding</keyword>
<comment type="caution">
    <text evidence="6">The sequence shown here is derived from an EMBL/GenBank/DDBJ whole genome shotgun (WGS) entry which is preliminary data.</text>
</comment>
<evidence type="ECO:0000313" key="7">
    <source>
        <dbReference type="Proteomes" id="UP000245697"/>
    </source>
</evidence>
<dbReference type="GO" id="GO:0004527">
    <property type="term" value="F:exonuclease activity"/>
    <property type="evidence" value="ECO:0007669"/>
    <property type="project" value="UniProtKB-KW"/>
</dbReference>
<feature type="domain" description="PD-(D/E)XK endonuclease-like" evidence="5">
    <location>
        <begin position="52"/>
        <end position="127"/>
    </location>
</feature>
<dbReference type="Proteomes" id="UP000245697">
    <property type="component" value="Unassembled WGS sequence"/>
</dbReference>
<keyword evidence="6" id="KW-0540">Nuclease</keyword>
<feature type="region of interest" description="Disordered" evidence="4">
    <location>
        <begin position="130"/>
        <end position="198"/>
    </location>
</feature>
<feature type="compositionally biased region" description="Basic and acidic residues" evidence="4">
    <location>
        <begin position="417"/>
        <end position="431"/>
    </location>
</feature>
<dbReference type="InterPro" id="IPR038726">
    <property type="entry name" value="PDDEXK_AddAB-type"/>
</dbReference>
<keyword evidence="7" id="KW-1185">Reference proteome</keyword>
<keyword evidence="6" id="KW-0378">Hydrolase</keyword>
<evidence type="ECO:0000259" key="5">
    <source>
        <dbReference type="Pfam" id="PF12705"/>
    </source>
</evidence>
<feature type="compositionally biased region" description="Low complexity" evidence="4">
    <location>
        <begin position="143"/>
        <end position="186"/>
    </location>
</feature>
<gene>
    <name evidence="6" type="ORF">BC793_101379</name>
</gene>
<dbReference type="InterPro" id="IPR011604">
    <property type="entry name" value="PDDEXK-like_dom_sf"/>
</dbReference>
<dbReference type="Gene3D" id="3.90.320.10">
    <property type="match status" value="1"/>
</dbReference>
<evidence type="ECO:0000256" key="3">
    <source>
        <dbReference type="ARBA" id="ARBA00023204"/>
    </source>
</evidence>
<accession>A0A316FXV8</accession>
<dbReference type="AlphaFoldDB" id="A0A316FXV8"/>
<keyword evidence="2" id="KW-0067">ATP-binding</keyword>